<protein>
    <submittedName>
        <fullName evidence="9">Flavodoxin domain-containing protein</fullName>
    </submittedName>
</protein>
<keyword evidence="10" id="KW-1185">Reference proteome</keyword>
<proteinExistence type="inferred from homology"/>
<dbReference type="SUPFAM" id="SSF52218">
    <property type="entry name" value="Flavoproteins"/>
    <property type="match status" value="1"/>
</dbReference>
<accession>A0AAJ8N2Y4</accession>
<organism evidence="9 10">
    <name type="scientific">Alkalicoccus halolimnae</name>
    <dbReference type="NCBI Taxonomy" id="1667239"/>
    <lineage>
        <taxon>Bacteria</taxon>
        <taxon>Bacillati</taxon>
        <taxon>Bacillota</taxon>
        <taxon>Bacilli</taxon>
        <taxon>Bacillales</taxon>
        <taxon>Bacillaceae</taxon>
        <taxon>Alkalicoccus</taxon>
    </lineage>
</organism>
<feature type="domain" description="Flavodoxin-like" evidence="8">
    <location>
        <begin position="2"/>
        <end position="139"/>
    </location>
</feature>
<dbReference type="GO" id="GO:0009055">
    <property type="term" value="F:electron transfer activity"/>
    <property type="evidence" value="ECO:0007669"/>
    <property type="project" value="InterPro"/>
</dbReference>
<evidence type="ECO:0000256" key="1">
    <source>
        <dbReference type="ARBA" id="ARBA00001917"/>
    </source>
</evidence>
<dbReference type="PANTHER" id="PTHR42809:SF1">
    <property type="entry name" value="FLAVODOXIN 1"/>
    <property type="match status" value="1"/>
</dbReference>
<keyword evidence="6" id="KW-0288">FMN</keyword>
<dbReference type="Proteomes" id="UP000321816">
    <property type="component" value="Chromosome"/>
</dbReference>
<comment type="similarity">
    <text evidence="3">Belongs to the flavodoxin family.</text>
</comment>
<evidence type="ECO:0000256" key="7">
    <source>
        <dbReference type="ARBA" id="ARBA00022982"/>
    </source>
</evidence>
<evidence type="ECO:0000313" key="10">
    <source>
        <dbReference type="Proteomes" id="UP000321816"/>
    </source>
</evidence>
<comment type="function">
    <text evidence="2">Low-potential electron donor to a number of redox enzymes.</text>
</comment>
<evidence type="ECO:0000256" key="5">
    <source>
        <dbReference type="ARBA" id="ARBA00022630"/>
    </source>
</evidence>
<evidence type="ECO:0000256" key="4">
    <source>
        <dbReference type="ARBA" id="ARBA00022448"/>
    </source>
</evidence>
<dbReference type="KEGG" id="ahal:FTX54_005690"/>
<dbReference type="InterPro" id="IPR050619">
    <property type="entry name" value="Flavodoxin"/>
</dbReference>
<dbReference type="Gene3D" id="3.40.50.360">
    <property type="match status" value="1"/>
</dbReference>
<gene>
    <name evidence="9" type="ORF">FTX54_005690</name>
</gene>
<evidence type="ECO:0000313" key="9">
    <source>
        <dbReference type="EMBL" id="WWD81055.1"/>
    </source>
</evidence>
<evidence type="ECO:0000256" key="2">
    <source>
        <dbReference type="ARBA" id="ARBA00003297"/>
    </source>
</evidence>
<name>A0AAJ8N2Y4_9BACI</name>
<dbReference type="GO" id="GO:0010181">
    <property type="term" value="F:FMN binding"/>
    <property type="evidence" value="ECO:0007669"/>
    <property type="project" value="InterPro"/>
</dbReference>
<keyword evidence="7" id="KW-0249">Electron transport</keyword>
<evidence type="ECO:0000256" key="3">
    <source>
        <dbReference type="ARBA" id="ARBA00005267"/>
    </source>
</evidence>
<sequence>MILLVYHSITGNTKTLAEWIEIELRTAGLAVEKYALEDVPPQRLQEADSLILGTYTWGNGEMPDQLQHFTEKIYGALNENLVTGAFGTGDSFYPYFCGAVDRLKDIFFEKTDLAVTMKVELLPQPDDHVKCSKFAELIKNRMINNKQKQGTALN</sequence>
<comment type="cofactor">
    <cofactor evidence="1">
        <name>FMN</name>
        <dbReference type="ChEBI" id="CHEBI:58210"/>
    </cofactor>
</comment>
<dbReference type="RefSeq" id="WP_187254584.1">
    <property type="nucleotide sequence ID" value="NZ_CP144914.1"/>
</dbReference>
<dbReference type="InterPro" id="IPR008254">
    <property type="entry name" value="Flavodoxin/NO_synth"/>
</dbReference>
<dbReference type="InterPro" id="IPR001226">
    <property type="entry name" value="Flavodoxin_CS"/>
</dbReference>
<evidence type="ECO:0000256" key="6">
    <source>
        <dbReference type="ARBA" id="ARBA00022643"/>
    </source>
</evidence>
<dbReference type="EMBL" id="CP144914">
    <property type="protein sequence ID" value="WWD81055.1"/>
    <property type="molecule type" value="Genomic_DNA"/>
</dbReference>
<reference evidence="9 10" key="1">
    <citation type="submission" date="2024-01" db="EMBL/GenBank/DDBJ databases">
        <title>Complete Genome Sequence of Alkalicoccus halolimnae BZ-SZ-XJ29T, a Moderately Halophilic Bacterium Isolated from a Salt Lake.</title>
        <authorList>
            <person name="Zhao B."/>
        </authorList>
    </citation>
    <scope>NUCLEOTIDE SEQUENCE [LARGE SCALE GENOMIC DNA]</scope>
    <source>
        <strain evidence="9 10">BZ-SZ-XJ29</strain>
    </source>
</reference>
<dbReference type="InterPro" id="IPR029039">
    <property type="entry name" value="Flavoprotein-like_sf"/>
</dbReference>
<dbReference type="GO" id="GO:0016651">
    <property type="term" value="F:oxidoreductase activity, acting on NAD(P)H"/>
    <property type="evidence" value="ECO:0007669"/>
    <property type="project" value="UniProtKB-ARBA"/>
</dbReference>
<keyword evidence="5" id="KW-0285">Flavoprotein</keyword>
<dbReference type="PANTHER" id="PTHR42809">
    <property type="entry name" value="FLAVODOXIN 2"/>
    <property type="match status" value="1"/>
</dbReference>
<evidence type="ECO:0000259" key="8">
    <source>
        <dbReference type="PROSITE" id="PS50902"/>
    </source>
</evidence>
<dbReference type="Pfam" id="PF00258">
    <property type="entry name" value="Flavodoxin_1"/>
    <property type="match status" value="1"/>
</dbReference>
<keyword evidence="4" id="KW-0813">Transport</keyword>
<dbReference type="AlphaFoldDB" id="A0AAJ8N2Y4"/>
<dbReference type="PROSITE" id="PS00201">
    <property type="entry name" value="FLAVODOXIN"/>
    <property type="match status" value="1"/>
</dbReference>
<dbReference type="PROSITE" id="PS50902">
    <property type="entry name" value="FLAVODOXIN_LIKE"/>
    <property type="match status" value="1"/>
</dbReference>